<dbReference type="GO" id="GO:0006950">
    <property type="term" value="P:response to stress"/>
    <property type="evidence" value="ECO:0007669"/>
    <property type="project" value="TreeGrafter"/>
</dbReference>
<feature type="domain" description="HTH marR-type" evidence="1">
    <location>
        <begin position="1"/>
        <end position="129"/>
    </location>
</feature>
<dbReference type="PROSITE" id="PS50995">
    <property type="entry name" value="HTH_MARR_2"/>
    <property type="match status" value="1"/>
</dbReference>
<comment type="caution">
    <text evidence="2">The sequence shown here is derived from an EMBL/GenBank/DDBJ whole genome shotgun (WGS) entry which is preliminary data.</text>
</comment>
<dbReference type="PANTHER" id="PTHR33164">
    <property type="entry name" value="TRANSCRIPTIONAL REGULATOR, MARR FAMILY"/>
    <property type="match status" value="1"/>
</dbReference>
<accession>A0AAE3EGW8</accession>
<dbReference type="InterPro" id="IPR000835">
    <property type="entry name" value="HTH_MarR-typ"/>
</dbReference>
<keyword evidence="3" id="KW-1185">Reference proteome</keyword>
<dbReference type="EMBL" id="JAINWA010000001">
    <property type="protein sequence ID" value="MCD1653496.1"/>
    <property type="molecule type" value="Genomic_DNA"/>
</dbReference>
<dbReference type="InterPro" id="IPR036390">
    <property type="entry name" value="WH_DNA-bd_sf"/>
</dbReference>
<dbReference type="InterPro" id="IPR039422">
    <property type="entry name" value="MarR/SlyA-like"/>
</dbReference>
<dbReference type="Proteomes" id="UP001198163">
    <property type="component" value="Unassembled WGS sequence"/>
</dbReference>
<proteinExistence type="predicted"/>
<dbReference type="Pfam" id="PF01047">
    <property type="entry name" value="MarR"/>
    <property type="match status" value="1"/>
</dbReference>
<dbReference type="PANTHER" id="PTHR33164:SF43">
    <property type="entry name" value="HTH-TYPE TRANSCRIPTIONAL REPRESSOR YETL"/>
    <property type="match status" value="1"/>
</dbReference>
<name>A0AAE3EGW8_9SPIR</name>
<gene>
    <name evidence="2" type="ORF">K7J14_02130</name>
</gene>
<evidence type="ECO:0000313" key="3">
    <source>
        <dbReference type="Proteomes" id="UP001198163"/>
    </source>
</evidence>
<dbReference type="AlphaFoldDB" id="A0AAE3EGW8"/>
<dbReference type="PRINTS" id="PR00598">
    <property type="entry name" value="HTHMARR"/>
</dbReference>
<dbReference type="InterPro" id="IPR036388">
    <property type="entry name" value="WH-like_DNA-bd_sf"/>
</dbReference>
<protein>
    <submittedName>
        <fullName evidence="2">MarR family transcriptional regulator</fullName>
    </submittedName>
</protein>
<dbReference type="GO" id="GO:0003700">
    <property type="term" value="F:DNA-binding transcription factor activity"/>
    <property type="evidence" value="ECO:0007669"/>
    <property type="project" value="InterPro"/>
</dbReference>
<sequence>MIDLCSVRKIQTARRRFEVQLKTTTGLTLNDALCLCSISKGIREPGALSRELELSPSRLTRILDALEGRGMIERKTSDEDRRNVTVELTPEGTRLIQSYQCSELELPPELVFTQEKAILEFNGTESREE</sequence>
<dbReference type="SUPFAM" id="SSF46785">
    <property type="entry name" value="Winged helix' DNA-binding domain"/>
    <property type="match status" value="1"/>
</dbReference>
<dbReference type="Gene3D" id="1.10.10.10">
    <property type="entry name" value="Winged helix-like DNA-binding domain superfamily/Winged helix DNA-binding domain"/>
    <property type="match status" value="1"/>
</dbReference>
<dbReference type="SMART" id="SM00347">
    <property type="entry name" value="HTH_MARR"/>
    <property type="match status" value="1"/>
</dbReference>
<organism evidence="2 3">
    <name type="scientific">Teretinema zuelzerae</name>
    <dbReference type="NCBI Taxonomy" id="156"/>
    <lineage>
        <taxon>Bacteria</taxon>
        <taxon>Pseudomonadati</taxon>
        <taxon>Spirochaetota</taxon>
        <taxon>Spirochaetia</taxon>
        <taxon>Spirochaetales</taxon>
        <taxon>Treponemataceae</taxon>
        <taxon>Teretinema</taxon>
    </lineage>
</organism>
<reference evidence="2" key="1">
    <citation type="submission" date="2021-08" db="EMBL/GenBank/DDBJ databases">
        <title>Comparative analyses of Brucepasteria parasyntrophica and Teretinema zuelzerae.</title>
        <authorList>
            <person name="Song Y."/>
            <person name="Brune A."/>
        </authorList>
    </citation>
    <scope>NUCLEOTIDE SEQUENCE</scope>
    <source>
        <strain evidence="2">DSM 1903</strain>
    </source>
</reference>
<evidence type="ECO:0000259" key="1">
    <source>
        <dbReference type="PROSITE" id="PS50995"/>
    </source>
</evidence>
<dbReference type="RefSeq" id="WP_230752537.1">
    <property type="nucleotide sequence ID" value="NZ_JAINWA010000001.1"/>
</dbReference>
<evidence type="ECO:0000313" key="2">
    <source>
        <dbReference type="EMBL" id="MCD1653496.1"/>
    </source>
</evidence>